<keyword evidence="2" id="KW-1185">Reference proteome</keyword>
<protein>
    <submittedName>
        <fullName evidence="1">Uncharacterized protein</fullName>
    </submittedName>
</protein>
<comment type="caution">
    <text evidence="1">The sequence shown here is derived from an EMBL/GenBank/DDBJ whole genome shotgun (WGS) entry which is preliminary data.</text>
</comment>
<reference evidence="1" key="1">
    <citation type="journal article" date="2023" name="G3 (Bethesda)">
        <title>A reference genome for the long-term kleptoplast-retaining sea slug Elysia crispata morphotype clarki.</title>
        <authorList>
            <person name="Eastman K.E."/>
            <person name="Pendleton A.L."/>
            <person name="Shaikh M.A."/>
            <person name="Suttiyut T."/>
            <person name="Ogas R."/>
            <person name="Tomko P."/>
            <person name="Gavelis G."/>
            <person name="Widhalm J.R."/>
            <person name="Wisecaver J.H."/>
        </authorList>
    </citation>
    <scope>NUCLEOTIDE SEQUENCE</scope>
    <source>
        <strain evidence="1">ECLA1</strain>
    </source>
</reference>
<proteinExistence type="predicted"/>
<sequence length="166" mass="18572">MFERPVPTRTDQLTKRVKGRGQASRCMRSQACERDLGLFVSPVAKLTSVSEWRVSRPSGPSLHAHVLQLAGAEYAGELINLSITGDLLLLDTQSGWLRVSGSNARQVCEDEMCVEKCGRVKQRPRGQGAPLEFLILFHSTSHGCWPLEIFSHLVPWLTPVFLMLMR</sequence>
<gene>
    <name evidence="1" type="ORF">RRG08_022360</name>
</gene>
<dbReference type="AlphaFoldDB" id="A0AAE1D8A3"/>
<dbReference type="EMBL" id="JAWDGP010004927">
    <property type="protein sequence ID" value="KAK3760952.1"/>
    <property type="molecule type" value="Genomic_DNA"/>
</dbReference>
<dbReference type="Proteomes" id="UP001283361">
    <property type="component" value="Unassembled WGS sequence"/>
</dbReference>
<evidence type="ECO:0000313" key="2">
    <source>
        <dbReference type="Proteomes" id="UP001283361"/>
    </source>
</evidence>
<organism evidence="1 2">
    <name type="scientific">Elysia crispata</name>
    <name type="common">lettuce slug</name>
    <dbReference type="NCBI Taxonomy" id="231223"/>
    <lineage>
        <taxon>Eukaryota</taxon>
        <taxon>Metazoa</taxon>
        <taxon>Spiralia</taxon>
        <taxon>Lophotrochozoa</taxon>
        <taxon>Mollusca</taxon>
        <taxon>Gastropoda</taxon>
        <taxon>Heterobranchia</taxon>
        <taxon>Euthyneura</taxon>
        <taxon>Panpulmonata</taxon>
        <taxon>Sacoglossa</taxon>
        <taxon>Placobranchoidea</taxon>
        <taxon>Plakobranchidae</taxon>
        <taxon>Elysia</taxon>
    </lineage>
</organism>
<name>A0AAE1D8A3_9GAST</name>
<accession>A0AAE1D8A3</accession>
<evidence type="ECO:0000313" key="1">
    <source>
        <dbReference type="EMBL" id="KAK3760952.1"/>
    </source>
</evidence>